<protein>
    <submittedName>
        <fullName evidence="2">Uncharacterized protein</fullName>
    </submittedName>
</protein>
<gene>
    <name evidence="2" type="ORF">OR16_12268</name>
</gene>
<dbReference type="AlphaFoldDB" id="H1S3V8"/>
<dbReference type="Proteomes" id="UP000005808">
    <property type="component" value="Unassembled WGS sequence"/>
</dbReference>
<reference evidence="2 3" key="1">
    <citation type="journal article" date="2012" name="J. Bacteriol.">
        <title>De Novo Genome Project of Cupriavidus basilensis OR16.</title>
        <authorList>
            <person name="Cserhati M."/>
            <person name="Kriszt B."/>
            <person name="Szoboszlay S."/>
            <person name="Toth A."/>
            <person name="Szabo I."/>
            <person name="Tancsics A."/>
            <person name="Nagy I."/>
            <person name="Horvath B."/>
            <person name="Nagy I."/>
            <person name="Kukolya J."/>
        </authorList>
    </citation>
    <scope>NUCLEOTIDE SEQUENCE [LARGE SCALE GENOMIC DNA]</scope>
    <source>
        <strain evidence="2 3">OR16</strain>
    </source>
</reference>
<organism evidence="2 3">
    <name type="scientific">Cupriavidus basilensis OR16</name>
    <dbReference type="NCBI Taxonomy" id="1127483"/>
    <lineage>
        <taxon>Bacteria</taxon>
        <taxon>Pseudomonadati</taxon>
        <taxon>Pseudomonadota</taxon>
        <taxon>Betaproteobacteria</taxon>
        <taxon>Burkholderiales</taxon>
        <taxon>Burkholderiaceae</taxon>
        <taxon>Cupriavidus</taxon>
    </lineage>
</organism>
<proteinExistence type="predicted"/>
<feature type="region of interest" description="Disordered" evidence="1">
    <location>
        <begin position="112"/>
        <end position="177"/>
    </location>
</feature>
<accession>H1S3V8</accession>
<evidence type="ECO:0000256" key="1">
    <source>
        <dbReference type="SAM" id="MobiDB-lite"/>
    </source>
</evidence>
<evidence type="ECO:0000313" key="3">
    <source>
        <dbReference type="Proteomes" id="UP000005808"/>
    </source>
</evidence>
<sequence length="177" mass="18712">MGQTKVLQGLEGRIGAYRDHTVVGAERANPAHVRRAILAELALRQRKQRAAREGHDGIGLGRALRHHAVVGHRADAARHVGQPHRLLGQPGFEQGAQCQLAGQVEATAGLGGHDALRRGGGRRPRAGNGEGEGERCAGKTQGGHDVAHRFSSGVSGRQTAYREIPDKSAGRGCENQA</sequence>
<comment type="caution">
    <text evidence="2">The sequence shown here is derived from an EMBL/GenBank/DDBJ whole genome shotgun (WGS) entry which is preliminary data.</text>
</comment>
<name>H1S3V8_9BURK</name>
<evidence type="ECO:0000313" key="2">
    <source>
        <dbReference type="EMBL" id="EHP42882.1"/>
    </source>
</evidence>
<dbReference type="EMBL" id="AHJE01000027">
    <property type="protein sequence ID" value="EHP42882.1"/>
    <property type="molecule type" value="Genomic_DNA"/>
</dbReference>